<feature type="region of interest" description="Disordered" evidence="1">
    <location>
        <begin position="61"/>
        <end position="96"/>
    </location>
</feature>
<dbReference type="EMBL" id="BFAG01000001">
    <property type="protein sequence ID" value="GBF04227.1"/>
    <property type="molecule type" value="Genomic_DNA"/>
</dbReference>
<accession>A0A2I9DPZ8</accession>
<dbReference type="AlphaFoldDB" id="A0A2I9DPZ8"/>
<dbReference type="RefSeq" id="WP_103127782.1">
    <property type="nucleotide sequence ID" value="NZ_BFAG01000001.1"/>
</dbReference>
<feature type="compositionally biased region" description="Pro residues" evidence="1">
    <location>
        <begin position="69"/>
        <end position="81"/>
    </location>
</feature>
<comment type="caution">
    <text evidence="2">The sequence shown here is derived from an EMBL/GenBank/DDBJ whole genome shotgun (WGS) entry which is preliminary data.</text>
</comment>
<proteinExistence type="predicted"/>
<dbReference type="OrthoDB" id="53398at2"/>
<protein>
    <submittedName>
        <fullName evidence="2">Uncharacterized protein</fullName>
    </submittedName>
</protein>
<gene>
    <name evidence="2" type="ORF">DAERI_010399</name>
</gene>
<reference evidence="3" key="1">
    <citation type="submission" date="2018-01" db="EMBL/GenBank/DDBJ databases">
        <title>Draft Genome Sequence of the Radioresistant Bacterium Deinococcus aerius TR0125, Isolated from the Higher Atmosphere above Japan.</title>
        <authorList>
            <person name="Satoh K."/>
            <person name="Arai H."/>
            <person name="Sanzen T."/>
            <person name="Kawaguchi Y."/>
            <person name="Hayashi H."/>
            <person name="Yokobori S."/>
            <person name="Yamagishi A."/>
            <person name="Oono Y."/>
            <person name="Narumi I."/>
        </authorList>
    </citation>
    <scope>NUCLEOTIDE SEQUENCE [LARGE SCALE GENOMIC DNA]</scope>
    <source>
        <strain evidence="3">TR0125</strain>
    </source>
</reference>
<evidence type="ECO:0000256" key="1">
    <source>
        <dbReference type="SAM" id="MobiDB-lite"/>
    </source>
</evidence>
<dbReference type="Proteomes" id="UP000236569">
    <property type="component" value="Unassembled WGS sequence"/>
</dbReference>
<name>A0A2I9DPZ8_9DEIO</name>
<evidence type="ECO:0000313" key="3">
    <source>
        <dbReference type="Proteomes" id="UP000236569"/>
    </source>
</evidence>
<keyword evidence="3" id="KW-1185">Reference proteome</keyword>
<sequence>MTHWAELVELYEYKVADVVGGRVPRGGRRSLADLREVLHSAPLEPALYHRLLASERQYRAHLRGGSAPETPPPAVPRPPAPEGARPSWTPPVTGGAAEAQAWEELRQLAWYAGLRTRLLHLGRALQAEPERPMLRTLYAVVENAGREARGVAERLAVPAAHDPLVSLHQPEVTRDLMLTLADELLSAEGRSRLRTALSDIHEAPFPRHPDEDVLAARLEAAEREPLAPAARAALVEALRASSPQARDPRERPAIREAARRLQQGLDELLADAPGPGLGLLPTRSILYAEHAEAALPAPDDGASELVIHLAGGQAARWRGLDLRWQPVGPNWQLQVNGQLALLRPDRPPAERLLTLRAPDLTLRGALSGTHLLLRAEPRSPEALGRLAARARVVALLLDPGEHHANLRLARAAVQFLRDGAVKAGALGPGSAQRYAGAPDETLLALARKGAEGLTARLARLTPAGADAALRASAAVLGLSPERARRLHERLHAAAFIPEELPEPQPLTRVEVPGDGSFVSLALGDDPLTLRVLGRSLTLRLDHRGDLVAAWPGQARAVLGDLLVLRRPEGQILLVRQGTWLGVAAGPADQGKEAPGNAQPASA</sequence>
<organism evidence="2 3">
    <name type="scientific">Deinococcus aerius</name>
    <dbReference type="NCBI Taxonomy" id="200253"/>
    <lineage>
        <taxon>Bacteria</taxon>
        <taxon>Thermotogati</taxon>
        <taxon>Deinococcota</taxon>
        <taxon>Deinococci</taxon>
        <taxon>Deinococcales</taxon>
        <taxon>Deinococcaceae</taxon>
        <taxon>Deinococcus</taxon>
    </lineage>
</organism>
<evidence type="ECO:0000313" key="2">
    <source>
        <dbReference type="EMBL" id="GBF04227.1"/>
    </source>
</evidence>